<keyword evidence="2" id="KW-1185">Reference proteome</keyword>
<name>A0A0D0B981_9AGAR</name>
<dbReference type="OrthoDB" id="413520at2759"/>
<reference evidence="1 2" key="1">
    <citation type="submission" date="2014-04" db="EMBL/GenBank/DDBJ databases">
        <title>Evolutionary Origins and Diversification of the Mycorrhizal Mutualists.</title>
        <authorList>
            <consortium name="DOE Joint Genome Institute"/>
            <consortium name="Mycorrhizal Genomics Consortium"/>
            <person name="Kohler A."/>
            <person name="Kuo A."/>
            <person name="Nagy L.G."/>
            <person name="Floudas D."/>
            <person name="Copeland A."/>
            <person name="Barry K.W."/>
            <person name="Cichocki N."/>
            <person name="Veneault-Fourrey C."/>
            <person name="LaButti K."/>
            <person name="Lindquist E.A."/>
            <person name="Lipzen A."/>
            <person name="Lundell T."/>
            <person name="Morin E."/>
            <person name="Murat C."/>
            <person name="Riley R."/>
            <person name="Ohm R."/>
            <person name="Sun H."/>
            <person name="Tunlid A."/>
            <person name="Henrissat B."/>
            <person name="Grigoriev I.V."/>
            <person name="Hibbett D.S."/>
            <person name="Martin F."/>
        </authorList>
    </citation>
    <scope>NUCLEOTIDE SEQUENCE [LARGE SCALE GENOMIC DNA]</scope>
    <source>
        <strain evidence="1 2">FD-317 M1</strain>
    </source>
</reference>
<evidence type="ECO:0000313" key="1">
    <source>
        <dbReference type="EMBL" id="KIK50771.1"/>
    </source>
</evidence>
<evidence type="ECO:0008006" key="3">
    <source>
        <dbReference type="Google" id="ProtNLM"/>
    </source>
</evidence>
<sequence>MFYYLSFLRPPPLQAVPSSPVIITPQVSNDLRTDAFQDEIDIFYSWIPITSSSSAKPTKPIKLTKYRPENAYKEITVQSPALNRDIAAWRLVLTAEPERFSVNLDSGLDDKLGNTLPFPVISMPINFTKNTGKDQGKKKQERIERHYRLGWFDLENGGDGKALALRITEQTSFDLDKKVWDSGIGLSSWLVSLAKGDINVQSETSSSASPLASLRYALFGPGSRKIIELGAGTGIVALTIGALRSALVPWPSSSTLENSNEKGAMEVDDGCIFTTDLSSAMSLLEENISANSHLFSQPSTRPRPEVLDWDEELPEYARELRGGFDVIVYVVSASLISARQTQVFMFFRIASAMADVTYNTSSFPALIRTLSNLISLNSPPNPPLVLLGYKERDPAERSLWSMAAQAGIHFERVGGRRGFVCDGGHGRLEGPDRAEVPVEVWVGQVQKVV</sequence>
<dbReference type="AlphaFoldDB" id="A0A0D0B981"/>
<dbReference type="EMBL" id="KN834885">
    <property type="protein sequence ID" value="KIK50771.1"/>
    <property type="molecule type" value="Genomic_DNA"/>
</dbReference>
<dbReference type="InterPro" id="IPR019410">
    <property type="entry name" value="Methyltransf_16"/>
</dbReference>
<dbReference type="HOGENOM" id="CLU_052836_0_0_1"/>
<dbReference type="PANTHER" id="PTHR14614">
    <property type="entry name" value="HEPATOCELLULAR CARCINOMA-ASSOCIATED ANTIGEN"/>
    <property type="match status" value="1"/>
</dbReference>
<dbReference type="Proteomes" id="UP000053593">
    <property type="component" value="Unassembled WGS sequence"/>
</dbReference>
<dbReference type="PANTHER" id="PTHR14614:SF162">
    <property type="entry name" value="EXPRESSED PROTEIN"/>
    <property type="match status" value="1"/>
</dbReference>
<proteinExistence type="predicted"/>
<evidence type="ECO:0000313" key="2">
    <source>
        <dbReference type="Proteomes" id="UP000053593"/>
    </source>
</evidence>
<dbReference type="Pfam" id="PF10294">
    <property type="entry name" value="Methyltransf_16"/>
    <property type="match status" value="2"/>
</dbReference>
<accession>A0A0D0B981</accession>
<dbReference type="GO" id="GO:0008757">
    <property type="term" value="F:S-adenosylmethionine-dependent methyltransferase activity"/>
    <property type="evidence" value="ECO:0007669"/>
    <property type="project" value="UniProtKB-ARBA"/>
</dbReference>
<dbReference type="Gene3D" id="3.40.50.150">
    <property type="entry name" value="Vaccinia Virus protein VP39"/>
    <property type="match status" value="1"/>
</dbReference>
<protein>
    <recommendedName>
        <fullName evidence="3">Methyltransferase-domain-containing protein</fullName>
    </recommendedName>
</protein>
<dbReference type="GO" id="GO:0005737">
    <property type="term" value="C:cytoplasm"/>
    <property type="evidence" value="ECO:0007669"/>
    <property type="project" value="TreeGrafter"/>
</dbReference>
<dbReference type="GO" id="GO:0005634">
    <property type="term" value="C:nucleus"/>
    <property type="evidence" value="ECO:0007669"/>
    <property type="project" value="TreeGrafter"/>
</dbReference>
<dbReference type="InterPro" id="IPR029063">
    <property type="entry name" value="SAM-dependent_MTases_sf"/>
</dbReference>
<gene>
    <name evidence="1" type="ORF">GYMLUDRAFT_252671</name>
</gene>
<organism evidence="1 2">
    <name type="scientific">Collybiopsis luxurians FD-317 M1</name>
    <dbReference type="NCBI Taxonomy" id="944289"/>
    <lineage>
        <taxon>Eukaryota</taxon>
        <taxon>Fungi</taxon>
        <taxon>Dikarya</taxon>
        <taxon>Basidiomycota</taxon>
        <taxon>Agaricomycotina</taxon>
        <taxon>Agaricomycetes</taxon>
        <taxon>Agaricomycetidae</taxon>
        <taxon>Agaricales</taxon>
        <taxon>Marasmiineae</taxon>
        <taxon>Omphalotaceae</taxon>
        <taxon>Collybiopsis</taxon>
        <taxon>Collybiopsis luxurians</taxon>
    </lineage>
</organism>